<evidence type="ECO:0000313" key="2">
    <source>
        <dbReference type="Proteomes" id="UP000217065"/>
    </source>
</evidence>
<protein>
    <submittedName>
        <fullName evidence="1">Uncharacterized protein</fullName>
    </submittedName>
</protein>
<organism evidence="1 2">
    <name type="scientific">Tetzosporium hominis</name>
    <dbReference type="NCBI Taxonomy" id="2020506"/>
    <lineage>
        <taxon>Bacteria</taxon>
        <taxon>Bacillati</taxon>
        <taxon>Bacillota</taxon>
        <taxon>Bacilli</taxon>
        <taxon>Bacillales</taxon>
        <taxon>Caryophanaceae</taxon>
        <taxon>Tetzosporium</taxon>
    </lineage>
</organism>
<comment type="caution">
    <text evidence="1">The sequence shown here is derived from an EMBL/GenBank/DDBJ whole genome shotgun (WGS) entry which is preliminary data.</text>
</comment>
<dbReference type="OrthoDB" id="9826386at2"/>
<keyword evidence="2" id="KW-1185">Reference proteome</keyword>
<sequence>MKWNYAIVVLPLLVIVGIIANNTYAASKSYELIHGVSNETWSLEFRVNKQKNDDWVLTQDLYAKEPITLKEITLSTEFQSDYPYTIGNSEMKSQKAYTYENPLIISSEYERLPDTKRLSDEEILEILSDLVTTVTWKDGKGKVQEVEMEWE</sequence>
<reference evidence="1 2" key="1">
    <citation type="submission" date="2017-07" db="EMBL/GenBank/DDBJ databases">
        <title>Tetzosporium hominis gen.nov. sp.nov.</title>
        <authorList>
            <person name="Tetz G."/>
            <person name="Tetz V."/>
        </authorList>
    </citation>
    <scope>NUCLEOTIDE SEQUENCE [LARGE SCALE GENOMIC DNA]</scope>
    <source>
        <strain evidence="1 2">VT-49</strain>
    </source>
</reference>
<dbReference type="Proteomes" id="UP000217065">
    <property type="component" value="Unassembled WGS sequence"/>
</dbReference>
<dbReference type="RefSeq" id="WP_094942967.1">
    <property type="nucleotide sequence ID" value="NZ_NOKQ01000217.1"/>
</dbReference>
<gene>
    <name evidence="1" type="ORF">CF394_08520</name>
</gene>
<name>A0A264W2K6_9BACL</name>
<dbReference type="EMBL" id="NOKQ01000217">
    <property type="protein sequence ID" value="OZS77789.1"/>
    <property type="molecule type" value="Genomic_DNA"/>
</dbReference>
<dbReference type="AlphaFoldDB" id="A0A264W2K6"/>
<proteinExistence type="predicted"/>
<evidence type="ECO:0000313" key="1">
    <source>
        <dbReference type="EMBL" id="OZS77789.1"/>
    </source>
</evidence>
<accession>A0A264W2K6</accession>